<keyword evidence="4" id="KW-0547">Nucleotide-binding</keyword>
<dbReference type="GO" id="GO:0016887">
    <property type="term" value="F:ATP hydrolysis activity"/>
    <property type="evidence" value="ECO:0007669"/>
    <property type="project" value="InterPro"/>
</dbReference>
<organism evidence="7 8">
    <name type="scientific">Bordetella parapertussis (strain 12822 / ATCC BAA-587 / NCTC 13253)</name>
    <dbReference type="NCBI Taxonomy" id="257311"/>
    <lineage>
        <taxon>Bacteria</taxon>
        <taxon>Pseudomonadati</taxon>
        <taxon>Pseudomonadota</taxon>
        <taxon>Betaproteobacteria</taxon>
        <taxon>Burkholderiales</taxon>
        <taxon>Alcaligenaceae</taxon>
        <taxon>Bordetella</taxon>
    </lineage>
</organism>
<dbReference type="SMART" id="SM00382">
    <property type="entry name" value="AAA"/>
    <property type="match status" value="1"/>
</dbReference>
<dbReference type="Proteomes" id="UP000001421">
    <property type="component" value="Chromosome"/>
</dbReference>
<dbReference type="InterPro" id="IPR050166">
    <property type="entry name" value="ABC_transporter_ATP-bind"/>
</dbReference>
<sequence>MAPRRPSKPMNLTFDHVHKSFGSLNVVDGFSSEFKTGELVALVGPSGCGKSTLLHLAAGLEQASQGRVLADGKPVQGPHPSRTLVFQEHALYPWLTLRDNVALALEFQNAPKAQARQQAVHWLERVGLGGFDAYYPHQVSGGMRQRAALARAFIAQPQTLLMDEPFGALDALTRLSLQDVLRQLIEQEKPSVVLVTHDVDEALFLADRIVVFSQRPARVLREFNLAHRARSHDLSDLASEKREILRLLGIEVDSHGHGHGPKVALAA</sequence>
<evidence type="ECO:0000256" key="4">
    <source>
        <dbReference type="ARBA" id="ARBA00022741"/>
    </source>
</evidence>
<dbReference type="PROSITE" id="PS50893">
    <property type="entry name" value="ABC_TRANSPORTER_2"/>
    <property type="match status" value="1"/>
</dbReference>
<evidence type="ECO:0000313" key="7">
    <source>
        <dbReference type="EMBL" id="CAE38354.1"/>
    </source>
</evidence>
<reference evidence="7 8" key="1">
    <citation type="journal article" date="2003" name="Nat. Genet.">
        <title>Comparative analysis of the genome sequences of Bordetella pertussis, Bordetella parapertussis and Bordetella bronchiseptica.</title>
        <authorList>
            <person name="Parkhill J."/>
            <person name="Sebaihia M."/>
            <person name="Preston A."/>
            <person name="Murphy L.D."/>
            <person name="Thomson N.R."/>
            <person name="Harris D.E."/>
            <person name="Holden M.T.G."/>
            <person name="Churcher C.M."/>
            <person name="Bentley S.D."/>
            <person name="Mungall K.L."/>
            <person name="Cerdeno-Tarraga A.-M."/>
            <person name="Temple L."/>
            <person name="James K.D."/>
            <person name="Harris B."/>
            <person name="Quail M.A."/>
            <person name="Achtman M."/>
            <person name="Atkin R."/>
            <person name="Baker S."/>
            <person name="Basham D."/>
            <person name="Bason N."/>
            <person name="Cherevach I."/>
            <person name="Chillingworth T."/>
            <person name="Collins M."/>
            <person name="Cronin A."/>
            <person name="Davis P."/>
            <person name="Doggett J."/>
            <person name="Feltwell T."/>
            <person name="Goble A."/>
            <person name="Hamlin N."/>
            <person name="Hauser H."/>
            <person name="Holroyd S."/>
            <person name="Jagels K."/>
            <person name="Leather S."/>
            <person name="Moule S."/>
            <person name="Norberczak H."/>
            <person name="O'Neil S."/>
            <person name="Ormond D."/>
            <person name="Price C."/>
            <person name="Rabbinowitsch E."/>
            <person name="Rutter S."/>
            <person name="Sanders M."/>
            <person name="Saunders D."/>
            <person name="Seeger K."/>
            <person name="Sharp S."/>
            <person name="Simmonds M."/>
            <person name="Skelton J."/>
            <person name="Squares R."/>
            <person name="Squares S."/>
            <person name="Stevens K."/>
            <person name="Unwin L."/>
            <person name="Whitehead S."/>
            <person name="Barrell B.G."/>
            <person name="Maskell D.J."/>
        </authorList>
    </citation>
    <scope>NUCLEOTIDE SEQUENCE [LARGE SCALE GENOMIC DNA]</scope>
    <source>
        <strain evidence="7 8">12822 / ATCC BAA-587 / NCTC 13253</strain>
    </source>
</reference>
<keyword evidence="3" id="KW-0472">Membrane</keyword>
<gene>
    <name evidence="7" type="ordered locus">BPP3067</name>
</gene>
<dbReference type="GO" id="GO:0005524">
    <property type="term" value="F:ATP binding"/>
    <property type="evidence" value="ECO:0007669"/>
    <property type="project" value="UniProtKB-KW"/>
</dbReference>
<evidence type="ECO:0000256" key="1">
    <source>
        <dbReference type="ARBA" id="ARBA00005417"/>
    </source>
</evidence>
<dbReference type="HOGENOM" id="CLU_000604_1_22_4"/>
<dbReference type="InterPro" id="IPR003593">
    <property type="entry name" value="AAA+_ATPase"/>
</dbReference>
<dbReference type="AlphaFoldDB" id="Q7W660"/>
<accession>Q7W660</accession>
<feature type="domain" description="ABC transporter" evidence="6">
    <location>
        <begin position="12"/>
        <end position="239"/>
    </location>
</feature>
<protein>
    <submittedName>
        <fullName evidence="7">ABC-transport protein, ATP-binding component</fullName>
    </submittedName>
</protein>
<evidence type="ECO:0000313" key="8">
    <source>
        <dbReference type="Proteomes" id="UP000001421"/>
    </source>
</evidence>
<dbReference type="InterPro" id="IPR003439">
    <property type="entry name" value="ABC_transporter-like_ATP-bd"/>
</dbReference>
<dbReference type="PANTHER" id="PTHR42788:SF13">
    <property type="entry name" value="ALIPHATIC SULFONATES IMPORT ATP-BINDING PROTEIN SSUB"/>
    <property type="match status" value="1"/>
</dbReference>
<keyword evidence="3" id="KW-1003">Cell membrane</keyword>
<dbReference type="PROSITE" id="PS00211">
    <property type="entry name" value="ABC_TRANSPORTER_1"/>
    <property type="match status" value="1"/>
</dbReference>
<dbReference type="CDD" id="cd03293">
    <property type="entry name" value="ABC_NrtD_SsuB_transporters"/>
    <property type="match status" value="1"/>
</dbReference>
<dbReference type="Pfam" id="PF00005">
    <property type="entry name" value="ABC_tran"/>
    <property type="match status" value="1"/>
</dbReference>
<dbReference type="PANTHER" id="PTHR42788">
    <property type="entry name" value="TAURINE IMPORT ATP-BINDING PROTEIN-RELATED"/>
    <property type="match status" value="1"/>
</dbReference>
<comment type="similarity">
    <text evidence="1">Belongs to the ABC transporter superfamily.</text>
</comment>
<dbReference type="KEGG" id="bpa:BPP3067"/>
<dbReference type="Gene3D" id="3.40.50.300">
    <property type="entry name" value="P-loop containing nucleotide triphosphate hydrolases"/>
    <property type="match status" value="1"/>
</dbReference>
<dbReference type="EMBL" id="BX640432">
    <property type="protein sequence ID" value="CAE38354.1"/>
    <property type="molecule type" value="Genomic_DNA"/>
</dbReference>
<evidence type="ECO:0000256" key="2">
    <source>
        <dbReference type="ARBA" id="ARBA00022448"/>
    </source>
</evidence>
<keyword evidence="2" id="KW-0813">Transport</keyword>
<dbReference type="InterPro" id="IPR017871">
    <property type="entry name" value="ABC_transporter-like_CS"/>
</dbReference>
<evidence type="ECO:0000256" key="3">
    <source>
        <dbReference type="ARBA" id="ARBA00022475"/>
    </source>
</evidence>
<dbReference type="InterPro" id="IPR027417">
    <property type="entry name" value="P-loop_NTPase"/>
</dbReference>
<dbReference type="SUPFAM" id="SSF52540">
    <property type="entry name" value="P-loop containing nucleoside triphosphate hydrolases"/>
    <property type="match status" value="1"/>
</dbReference>
<keyword evidence="5 7" id="KW-0067">ATP-binding</keyword>
<name>Q7W660_BORPA</name>
<proteinExistence type="inferred from homology"/>
<evidence type="ECO:0000256" key="5">
    <source>
        <dbReference type="ARBA" id="ARBA00022840"/>
    </source>
</evidence>
<evidence type="ECO:0000259" key="6">
    <source>
        <dbReference type="PROSITE" id="PS50893"/>
    </source>
</evidence>